<dbReference type="OrthoDB" id="1956605at2"/>
<evidence type="ECO:0000256" key="1">
    <source>
        <dbReference type="ARBA" id="ARBA00022723"/>
    </source>
</evidence>
<dbReference type="Pfam" id="PF08797">
    <property type="entry name" value="HIRAN"/>
    <property type="match status" value="1"/>
</dbReference>
<name>C8W5J7_DESAS</name>
<evidence type="ECO:0000313" key="4">
    <source>
        <dbReference type="EMBL" id="ACV63997.1"/>
    </source>
</evidence>
<gene>
    <name evidence="4" type="ordered locus">Dtox_3263</name>
</gene>
<keyword evidence="1" id="KW-0479">Metal-binding</keyword>
<dbReference type="KEGG" id="dae:Dtox_3263"/>
<evidence type="ECO:0000256" key="2">
    <source>
        <dbReference type="ARBA" id="ARBA00022801"/>
    </source>
</evidence>
<dbReference type="InterPro" id="IPR014905">
    <property type="entry name" value="HIRAN"/>
</dbReference>
<proteinExistence type="predicted"/>
<evidence type="ECO:0000313" key="5">
    <source>
        <dbReference type="Proteomes" id="UP000002217"/>
    </source>
</evidence>
<accession>C8W5J7</accession>
<evidence type="ECO:0000259" key="3">
    <source>
        <dbReference type="Pfam" id="PF08797"/>
    </source>
</evidence>
<protein>
    <submittedName>
        <fullName evidence="4">HIRAN</fullName>
    </submittedName>
</protein>
<dbReference type="GO" id="GO:0016818">
    <property type="term" value="F:hydrolase activity, acting on acid anhydrides, in phosphorus-containing anhydrides"/>
    <property type="evidence" value="ECO:0007669"/>
    <property type="project" value="InterPro"/>
</dbReference>
<sequence>MKTTVMTIANRLHYTQGMSRSQALKTDWQMVKQGKFYTKVRGVTFGNRQKALARLRNYSPDEITINLVGDLNNEADLNAVAIVVEVIGKGSYQLGYLKKEHAQVIAPLPDKGVKVTARLESITGGTGKNRFRNFGANISFALVA</sequence>
<dbReference type="HOGENOM" id="CLU_1793358_0_0_9"/>
<dbReference type="STRING" id="485916.Dtox_3263"/>
<dbReference type="GO" id="GO:0008270">
    <property type="term" value="F:zinc ion binding"/>
    <property type="evidence" value="ECO:0007669"/>
    <property type="project" value="InterPro"/>
</dbReference>
<keyword evidence="5" id="KW-1185">Reference proteome</keyword>
<dbReference type="Proteomes" id="UP000002217">
    <property type="component" value="Chromosome"/>
</dbReference>
<organism evidence="4 5">
    <name type="scientific">Desulfofarcimen acetoxidans (strain ATCC 49208 / DSM 771 / KCTC 5769 / VKM B-1644 / 5575)</name>
    <name type="common">Desulfotomaculum acetoxidans</name>
    <dbReference type="NCBI Taxonomy" id="485916"/>
    <lineage>
        <taxon>Bacteria</taxon>
        <taxon>Bacillati</taxon>
        <taxon>Bacillota</taxon>
        <taxon>Clostridia</taxon>
        <taxon>Eubacteriales</taxon>
        <taxon>Peptococcaceae</taxon>
        <taxon>Desulfofarcimen</taxon>
    </lineage>
</organism>
<dbReference type="eggNOG" id="ENOG5033KMC">
    <property type="taxonomic scope" value="Bacteria"/>
</dbReference>
<keyword evidence="2" id="KW-0378">Hydrolase</keyword>
<feature type="domain" description="HIRAN" evidence="3">
    <location>
        <begin position="61"/>
        <end position="123"/>
    </location>
</feature>
<dbReference type="AlphaFoldDB" id="C8W5J7"/>
<dbReference type="RefSeq" id="WP_015758689.1">
    <property type="nucleotide sequence ID" value="NC_013216.1"/>
</dbReference>
<dbReference type="Gene3D" id="3.30.70.2330">
    <property type="match status" value="1"/>
</dbReference>
<dbReference type="GO" id="GO:0003676">
    <property type="term" value="F:nucleic acid binding"/>
    <property type="evidence" value="ECO:0007669"/>
    <property type="project" value="InterPro"/>
</dbReference>
<reference evidence="4 5" key="1">
    <citation type="journal article" date="2009" name="Stand. Genomic Sci.">
        <title>Complete genome sequence of Desulfotomaculum acetoxidans type strain (5575).</title>
        <authorList>
            <person name="Spring S."/>
            <person name="Lapidus A."/>
            <person name="Schroder M."/>
            <person name="Gleim D."/>
            <person name="Sims D."/>
            <person name="Meincke L."/>
            <person name="Glavina Del Rio T."/>
            <person name="Tice H."/>
            <person name="Copeland A."/>
            <person name="Cheng J.F."/>
            <person name="Lucas S."/>
            <person name="Chen F."/>
            <person name="Nolan M."/>
            <person name="Bruce D."/>
            <person name="Goodwin L."/>
            <person name="Pitluck S."/>
            <person name="Ivanova N."/>
            <person name="Mavromatis K."/>
            <person name="Mikhailova N."/>
            <person name="Pati A."/>
            <person name="Chen A."/>
            <person name="Palaniappan K."/>
            <person name="Land M."/>
            <person name="Hauser L."/>
            <person name="Chang Y.J."/>
            <person name="Jeffries C.D."/>
            <person name="Chain P."/>
            <person name="Saunders E."/>
            <person name="Brettin T."/>
            <person name="Detter J.C."/>
            <person name="Goker M."/>
            <person name="Bristow J."/>
            <person name="Eisen J.A."/>
            <person name="Markowitz V."/>
            <person name="Hugenholtz P."/>
            <person name="Kyrpides N.C."/>
            <person name="Klenk H.P."/>
            <person name="Han C."/>
        </authorList>
    </citation>
    <scope>NUCLEOTIDE SEQUENCE [LARGE SCALE GENOMIC DNA]</scope>
    <source>
        <strain evidence="5">ATCC 49208 / DSM 771 / VKM B-1644</strain>
    </source>
</reference>
<dbReference type="EMBL" id="CP001720">
    <property type="protein sequence ID" value="ACV63997.1"/>
    <property type="molecule type" value="Genomic_DNA"/>
</dbReference>